<name>A0A0W8E6M2_9ZZZZ</name>
<dbReference type="Pfam" id="PF11553">
    <property type="entry name" value="DUF3231"/>
    <property type="match status" value="1"/>
</dbReference>
<gene>
    <name evidence="1" type="ORF">ASZ90_018511</name>
</gene>
<evidence type="ECO:0008006" key="2">
    <source>
        <dbReference type="Google" id="ProtNLM"/>
    </source>
</evidence>
<proteinExistence type="predicted"/>
<organism evidence="1">
    <name type="scientific">hydrocarbon metagenome</name>
    <dbReference type="NCBI Taxonomy" id="938273"/>
    <lineage>
        <taxon>unclassified sequences</taxon>
        <taxon>metagenomes</taxon>
        <taxon>ecological metagenomes</taxon>
    </lineage>
</organism>
<sequence length="170" mass="19661">MQIGNIHIGKASNAEASVIDSSEAYSLFNALTLRYDLVQLMQIYHNFAHDPDFKELIKQGMSTMLDEQIKCIEEQMAIFKMVMPKRAPKNVNIDSDSTIFTDELMFRHSYIGMQYFIENDVRAAVRSITNDAVRDMFMDFVHFELKHFGNLVKYGKVKGWFESPPIYPST</sequence>
<dbReference type="InterPro" id="IPR012347">
    <property type="entry name" value="Ferritin-like"/>
</dbReference>
<dbReference type="EMBL" id="LNQE01001860">
    <property type="protein sequence ID" value="KUG04065.1"/>
    <property type="molecule type" value="Genomic_DNA"/>
</dbReference>
<dbReference type="Gene3D" id="1.20.1260.10">
    <property type="match status" value="1"/>
</dbReference>
<comment type="caution">
    <text evidence="1">The sequence shown here is derived from an EMBL/GenBank/DDBJ whole genome shotgun (WGS) entry which is preliminary data.</text>
</comment>
<accession>A0A0W8E6M2</accession>
<evidence type="ECO:0000313" key="1">
    <source>
        <dbReference type="EMBL" id="KUG04065.1"/>
    </source>
</evidence>
<reference evidence="1" key="1">
    <citation type="journal article" date="2015" name="Proc. Natl. Acad. Sci. U.S.A.">
        <title>Networks of energetic and metabolic interactions define dynamics in microbial communities.</title>
        <authorList>
            <person name="Embree M."/>
            <person name="Liu J.K."/>
            <person name="Al-Bassam M.M."/>
            <person name="Zengler K."/>
        </authorList>
    </citation>
    <scope>NUCLEOTIDE SEQUENCE</scope>
</reference>
<dbReference type="InterPro" id="IPR021617">
    <property type="entry name" value="DUF3231"/>
</dbReference>
<dbReference type="AlphaFoldDB" id="A0A0W8E6M2"/>
<protein>
    <recommendedName>
        <fullName evidence="2">Rubrerythrin diiron-binding domain-containing protein</fullName>
    </recommendedName>
</protein>